<accession>V9LC05</accession>
<dbReference type="InterPro" id="IPR050392">
    <property type="entry name" value="Collagen/C1q_domain"/>
</dbReference>
<feature type="signal peptide" evidence="6">
    <location>
        <begin position="1"/>
        <end position="15"/>
    </location>
</feature>
<feature type="chain" id="PRO_5012361904" evidence="6">
    <location>
        <begin position="16"/>
        <end position="250"/>
    </location>
</feature>
<comment type="subcellular location">
    <subcellularLocation>
        <location evidence="1">Secreted</location>
    </subcellularLocation>
</comment>
<keyword evidence="8" id="KW-0176">Collagen</keyword>
<protein>
    <submittedName>
        <fullName evidence="8">Collagen alpha-1(XXVI) chain</fullName>
    </submittedName>
</protein>
<dbReference type="InterPro" id="IPR011489">
    <property type="entry name" value="EMI_domain"/>
</dbReference>
<dbReference type="InterPro" id="IPR008160">
    <property type="entry name" value="Collagen"/>
</dbReference>
<feature type="domain" description="EMI" evidence="7">
    <location>
        <begin position="38"/>
        <end position="114"/>
    </location>
</feature>
<evidence type="ECO:0000256" key="4">
    <source>
        <dbReference type="ARBA" id="ARBA00023157"/>
    </source>
</evidence>
<evidence type="ECO:0000313" key="8">
    <source>
        <dbReference type="EMBL" id="AFP09864.1"/>
    </source>
</evidence>
<keyword evidence="4" id="KW-1015">Disulfide bond</keyword>
<dbReference type="Pfam" id="PF07546">
    <property type="entry name" value="EMI"/>
    <property type="match status" value="1"/>
</dbReference>
<feature type="region of interest" description="Disordered" evidence="5">
    <location>
        <begin position="143"/>
        <end position="250"/>
    </location>
</feature>
<dbReference type="EMBL" id="JW877347">
    <property type="protein sequence ID" value="AFP09864.1"/>
    <property type="molecule type" value="mRNA"/>
</dbReference>
<dbReference type="PROSITE" id="PS51041">
    <property type="entry name" value="EMI"/>
    <property type="match status" value="1"/>
</dbReference>
<feature type="non-terminal residue" evidence="8">
    <location>
        <position position="250"/>
    </location>
</feature>
<evidence type="ECO:0000259" key="7">
    <source>
        <dbReference type="PROSITE" id="PS51041"/>
    </source>
</evidence>
<evidence type="ECO:0000256" key="1">
    <source>
        <dbReference type="ARBA" id="ARBA00004613"/>
    </source>
</evidence>
<feature type="compositionally biased region" description="Low complexity" evidence="5">
    <location>
        <begin position="227"/>
        <end position="240"/>
    </location>
</feature>
<dbReference type="Pfam" id="PF01391">
    <property type="entry name" value="Collagen"/>
    <property type="match status" value="1"/>
</dbReference>
<organism evidence="8">
    <name type="scientific">Callorhinchus milii</name>
    <name type="common">Ghost shark</name>
    <dbReference type="NCBI Taxonomy" id="7868"/>
    <lineage>
        <taxon>Eukaryota</taxon>
        <taxon>Metazoa</taxon>
        <taxon>Chordata</taxon>
        <taxon>Craniata</taxon>
        <taxon>Vertebrata</taxon>
        <taxon>Chondrichthyes</taxon>
        <taxon>Holocephali</taxon>
        <taxon>Chimaeriformes</taxon>
        <taxon>Callorhinchidae</taxon>
        <taxon>Callorhinchus</taxon>
    </lineage>
</organism>
<reference evidence="8" key="1">
    <citation type="journal article" date="2014" name="Nature">
        <title>Elephant shark genome provides unique insights into gnathostome evolution.</title>
        <authorList>
            <consortium name="International Elephant Shark Genome Sequencing Consortium"/>
            <person name="Venkatesh B."/>
            <person name="Lee A.P."/>
            <person name="Ravi V."/>
            <person name="Maurya A.K."/>
            <person name="Lian M.M."/>
            <person name="Swann J.B."/>
            <person name="Ohta Y."/>
            <person name="Flajnik M.F."/>
            <person name="Sutoh Y."/>
            <person name="Kasahara M."/>
            <person name="Hoon S."/>
            <person name="Gangu V."/>
            <person name="Roy S.W."/>
            <person name="Irimia M."/>
            <person name="Korzh V."/>
            <person name="Kondrychyn I."/>
            <person name="Lim Z.W."/>
            <person name="Tay B.H."/>
            <person name="Tohari S."/>
            <person name="Kong K.W."/>
            <person name="Ho S."/>
            <person name="Lorente-Galdos B."/>
            <person name="Quilez J."/>
            <person name="Marques-Bonet T."/>
            <person name="Raney B.J."/>
            <person name="Ingham P.W."/>
            <person name="Tay A."/>
            <person name="Hillier L.W."/>
            <person name="Minx P."/>
            <person name="Boehm T."/>
            <person name="Wilson R.K."/>
            <person name="Brenner S."/>
            <person name="Warren W.C."/>
        </authorList>
    </citation>
    <scope>NUCLEOTIDE SEQUENCE</scope>
    <source>
        <tissue evidence="8">Gills</tissue>
    </source>
</reference>
<dbReference type="GO" id="GO:0005581">
    <property type="term" value="C:collagen trimer"/>
    <property type="evidence" value="ECO:0007669"/>
    <property type="project" value="UniProtKB-KW"/>
</dbReference>
<feature type="compositionally biased region" description="Pro residues" evidence="5">
    <location>
        <begin position="188"/>
        <end position="197"/>
    </location>
</feature>
<evidence type="ECO:0000256" key="6">
    <source>
        <dbReference type="SAM" id="SignalP"/>
    </source>
</evidence>
<keyword evidence="2" id="KW-0964">Secreted</keyword>
<dbReference type="AlphaFoldDB" id="V9LC05"/>
<sequence length="250" mass="26133">MAVLLLVLCLGQALGSGFPQTLTVASLQHRTGSSANTRRNWCQYPVSKTVTCQVQNGSETLVQRVYQSCYWPGHCSSLVSYRTIVRPTFSLSYRNITALEWRCCPGFTGTSCEDECMNCSAFAQLHQRVHTLESKLMLLEGGWSATGNETSDTGTQRPPGPRGPPGEKGEPGQAGLPGIPGPMGLPGKPGPSGPPGKPGETGEAGLPGQPGAVGPAGRPGFPGETGLPGQRGLPGGRSPSLDTRDYEDAA</sequence>
<dbReference type="PANTHER" id="PTHR15427">
    <property type="entry name" value="EMILIN ELASTIN MICROFIBRIL INTERFACE-LOCATED PROTEIN ELASTIN MICROFIBRIL INTERFACER"/>
    <property type="match status" value="1"/>
</dbReference>
<name>V9LC05_CALMI</name>
<evidence type="ECO:0000256" key="5">
    <source>
        <dbReference type="SAM" id="MobiDB-lite"/>
    </source>
</evidence>
<evidence type="ECO:0000256" key="3">
    <source>
        <dbReference type="ARBA" id="ARBA00022729"/>
    </source>
</evidence>
<dbReference type="GO" id="GO:0005576">
    <property type="term" value="C:extracellular region"/>
    <property type="evidence" value="ECO:0007669"/>
    <property type="project" value="UniProtKB-SubCell"/>
</dbReference>
<proteinExistence type="evidence at transcript level"/>
<dbReference type="PANTHER" id="PTHR15427:SF23">
    <property type="entry name" value="EMI DOMAIN-CONTAINING PROTEIN 1"/>
    <property type="match status" value="1"/>
</dbReference>
<evidence type="ECO:0000256" key="2">
    <source>
        <dbReference type="ARBA" id="ARBA00022525"/>
    </source>
</evidence>
<keyword evidence="3 6" id="KW-0732">Signal</keyword>